<evidence type="ECO:0000256" key="2">
    <source>
        <dbReference type="ARBA" id="ARBA00022603"/>
    </source>
</evidence>
<evidence type="ECO:0000313" key="8">
    <source>
        <dbReference type="Proteomes" id="UP000550501"/>
    </source>
</evidence>
<proteinExistence type="predicted"/>
<evidence type="ECO:0000256" key="1">
    <source>
        <dbReference type="ARBA" id="ARBA00011900"/>
    </source>
</evidence>
<dbReference type="InterPro" id="IPR050953">
    <property type="entry name" value="N4_N6_ade-DNA_methylase"/>
</dbReference>
<dbReference type="Pfam" id="PF20473">
    <property type="entry name" value="MmeI_Mtase"/>
    <property type="match status" value="1"/>
</dbReference>
<comment type="catalytic activity">
    <reaction evidence="4">
        <text>a 2'-deoxyadenosine in DNA + S-adenosyl-L-methionine = an N(6)-methyl-2'-deoxyadenosine in DNA + S-adenosyl-L-homocysteine + H(+)</text>
        <dbReference type="Rhea" id="RHEA:15197"/>
        <dbReference type="Rhea" id="RHEA-COMP:12418"/>
        <dbReference type="Rhea" id="RHEA-COMP:12419"/>
        <dbReference type="ChEBI" id="CHEBI:15378"/>
        <dbReference type="ChEBI" id="CHEBI:57856"/>
        <dbReference type="ChEBI" id="CHEBI:59789"/>
        <dbReference type="ChEBI" id="CHEBI:90615"/>
        <dbReference type="ChEBI" id="CHEBI:90616"/>
        <dbReference type="EC" id="2.1.1.72"/>
    </reaction>
</comment>
<organism evidence="7 8">
    <name type="scientific">Mycolicibacterium iranicum</name>
    <name type="common">Mycobacterium iranicum</name>
    <dbReference type="NCBI Taxonomy" id="912594"/>
    <lineage>
        <taxon>Bacteria</taxon>
        <taxon>Bacillati</taxon>
        <taxon>Actinomycetota</taxon>
        <taxon>Actinomycetes</taxon>
        <taxon>Mycobacteriales</taxon>
        <taxon>Mycobacteriaceae</taxon>
        <taxon>Mycolicibacterium</taxon>
    </lineage>
</organism>
<dbReference type="Gene3D" id="3.40.50.150">
    <property type="entry name" value="Vaccinia Virus protein VP39"/>
    <property type="match status" value="2"/>
</dbReference>
<dbReference type="EMBL" id="JACHVU010000002">
    <property type="protein sequence ID" value="MBB2989645.1"/>
    <property type="molecule type" value="Genomic_DNA"/>
</dbReference>
<dbReference type="SUPFAM" id="SSF53335">
    <property type="entry name" value="S-adenosyl-L-methionine-dependent methyltransferases"/>
    <property type="match status" value="1"/>
</dbReference>
<name>A0A839Q5J0_MYCIR</name>
<dbReference type="GO" id="GO:0032259">
    <property type="term" value="P:methylation"/>
    <property type="evidence" value="ECO:0007669"/>
    <property type="project" value="UniProtKB-KW"/>
</dbReference>
<dbReference type="Proteomes" id="UP000550501">
    <property type="component" value="Unassembled WGS sequence"/>
</dbReference>
<protein>
    <recommendedName>
        <fullName evidence="1">site-specific DNA-methyltransferase (adenine-specific)</fullName>
        <ecNumber evidence="1">2.1.1.72</ecNumber>
    </recommendedName>
</protein>
<keyword evidence="8" id="KW-1185">Reference proteome</keyword>
<feature type="compositionally biased region" description="Basic and acidic residues" evidence="5">
    <location>
        <begin position="34"/>
        <end position="45"/>
    </location>
</feature>
<dbReference type="InterPro" id="IPR029063">
    <property type="entry name" value="SAM-dependent_MTases_sf"/>
</dbReference>
<evidence type="ECO:0000259" key="6">
    <source>
        <dbReference type="Pfam" id="PF20473"/>
    </source>
</evidence>
<evidence type="ECO:0000256" key="4">
    <source>
        <dbReference type="ARBA" id="ARBA00047942"/>
    </source>
</evidence>
<dbReference type="GO" id="GO:0009007">
    <property type="term" value="F:site-specific DNA-methyltransferase (adenine-specific) activity"/>
    <property type="evidence" value="ECO:0007669"/>
    <property type="project" value="UniProtKB-EC"/>
</dbReference>
<dbReference type="EC" id="2.1.1.72" evidence="1"/>
<dbReference type="PANTHER" id="PTHR33841:SF1">
    <property type="entry name" value="DNA METHYLTRANSFERASE A"/>
    <property type="match status" value="1"/>
</dbReference>
<gene>
    <name evidence="7" type="ORF">FHR72_001108</name>
</gene>
<evidence type="ECO:0000256" key="3">
    <source>
        <dbReference type="ARBA" id="ARBA00022679"/>
    </source>
</evidence>
<evidence type="ECO:0000256" key="5">
    <source>
        <dbReference type="SAM" id="MobiDB-lite"/>
    </source>
</evidence>
<dbReference type="PANTHER" id="PTHR33841">
    <property type="entry name" value="DNA METHYLTRANSFERASE YEEA-RELATED"/>
    <property type="match status" value="1"/>
</dbReference>
<feature type="domain" description="MmeI-like DNA-methyltransferase" evidence="6">
    <location>
        <begin position="556"/>
        <end position="638"/>
    </location>
</feature>
<keyword evidence="2" id="KW-0489">Methyltransferase</keyword>
<comment type="caution">
    <text evidence="7">The sequence shown here is derived from an EMBL/GenBank/DDBJ whole genome shotgun (WGS) entry which is preliminary data.</text>
</comment>
<reference evidence="7 8" key="1">
    <citation type="submission" date="2020-08" db="EMBL/GenBank/DDBJ databases">
        <title>The Agave Microbiome: Exploring the role of microbial communities in plant adaptations to desert environments.</title>
        <authorList>
            <person name="Partida-Martinez L.P."/>
        </authorList>
    </citation>
    <scope>NUCLEOTIDE SEQUENCE [LARGE SCALE GENOMIC DNA]</scope>
    <source>
        <strain evidence="7 8">AT2.18</strain>
    </source>
</reference>
<sequence>MATSDALILGEDFLSEHYFTTDARSQSFQAKVTERRKGWDTEREQGQPTPRSRYTEARGDLGRVFIGLAENADPDVLDVLYGRLRDVLGYDNPVRWETHRIGGRDDEPGPALAVRTRGLTGPAPLVIVEARGALALEDLLAKDEKTLLRTFRTDDEEIVSAARLLSHLFVADDGPQFALVLAGELALITERERWPEGRYLVVNLQLVGERNDDRRGGEIDHALTCLAADSLAPDAEGNLWWSTVIDESIKHTVGVSEDLREGVRLSIEIIANEVVYRRAEQDLPPLPPEQAQPLARQSLRFLYRILFLLYAEAAPELGVLPVGDPAYERGYSLDRLRELTLTELVTPRGRSGTHLYESLHVLFGLVDRGHDGSGDDPAAAEGLTFRSLRADLFKPEATALIDATKLGNAALQQVFRHLLLSKEVRGRDRGFISYAQLGINQLGAVYEGLMSYTGFFATEDLYEVAKNGDASKGSWVVPATRIDGISENDFVRTLDEDTKESKPVVHERGTFVYRLAGRERQQSASYYSPEVLTRFVVGQALAELLDQDGQRTSARDILELTVCEPALGSGAFAVEAVRQLAEEYLSRRQDERGERIDPDRYPSELQRVKAYIALHQVYGVDLNATAVEFAEISLWLATMGEGLAAPWFGLHLRRGNSLVGARRAVITAASLREKGWLRATPVEEPLSTLGDDLASGVHHFLLPTDGWGSTADAKEAKELASEALERVKDWRKSLRPKLTKTQISTLAAMARRTDRLWQLALRRLEIAESQIRRPIDVWGAADLPVGGKVTREQIEESLADERGAYRRLRRVMDAWCALWFWPLTDEIATVNGQLVGPPSVDQWIEALQQLLGVELKVRARDADQHSLIDINDWHDLDVAESNDLAFAQAKGPADVLAAHPWLVVCERLAERYGFFHWELDFPSVFARGGFDLQVGNPPWVRPDFDETSALAEFDVTWALDTKVTPDQARSRKKSTLSMDRANSFFADELTAAVGTRAFLSDAGNYPHLTGLRADLYRCFMEQTWRNMSSAGTISLMHPETHFTDEKAAILRGATYRRLRRHWQFVNELQFFEIDHHVSYGVHVYGRPQDPKFLNGSSLYHPDTVVRSLTHDGSGAEPGIKDAQGKWDLRPHRSRILVANTQTLRVWHELIEETTTPTSQSRMLYTVNKASALVQEKVATASRLKQYDLEFFLGLDETLYRRTGVITVDWGRPASWDGVILQGPNFHIGSSFNKYPNESMANNLDYSPVDLEALGPNEIPVTAYKPGSQRHAFDRANPRLRSDDMTPLRDFYRVLWRSMAATTGERTLIPCIVPPGTSNLKQNSYGLASIRRGPAALGLAVATLSSLVADFMVRATPKSSIPRSVVERLPTIDLDHKLAPLLSHRSMRLNCLTSAYSQLWADVAPTLVSSDSWVGGLDYAGRPPLAPVVMSWDSSTPLRRASDRRQALVEIDALVALGLGLTADELCTVYRTQFPVLYGYDRYTYLYDANGRLVPQEVLKVWRSKGDNLSVEERTATNQAGNTYTYEPPFQFLDREADMRAAYAEFERRLAATGSV</sequence>
<accession>A0A839Q5J0</accession>
<feature type="region of interest" description="Disordered" evidence="5">
    <location>
        <begin position="34"/>
        <end position="55"/>
    </location>
</feature>
<dbReference type="RefSeq" id="WP_183466926.1">
    <property type="nucleotide sequence ID" value="NZ_JACHVU010000002.1"/>
</dbReference>
<evidence type="ECO:0000313" key="7">
    <source>
        <dbReference type="EMBL" id="MBB2989645.1"/>
    </source>
</evidence>
<dbReference type="InterPro" id="IPR046816">
    <property type="entry name" value="MmeI_Mtase"/>
</dbReference>
<keyword evidence="3" id="KW-0808">Transferase</keyword>